<evidence type="ECO:0000256" key="1">
    <source>
        <dbReference type="SAM" id="SignalP"/>
    </source>
</evidence>
<keyword evidence="1" id="KW-0732">Signal</keyword>
<reference evidence="2" key="1">
    <citation type="submission" date="2022-06" db="EMBL/GenBank/DDBJ databases">
        <title>Complete genome sequences of two strains of the flax pathogen Septoria linicola.</title>
        <authorList>
            <person name="Lapalu N."/>
            <person name="Simon A."/>
            <person name="Demenou B."/>
            <person name="Paumier D."/>
            <person name="Guillot M.-P."/>
            <person name="Gout L."/>
            <person name="Valade R."/>
        </authorList>
    </citation>
    <scope>NUCLEOTIDE SEQUENCE</scope>
    <source>
        <strain evidence="2">SE15195</strain>
    </source>
</reference>
<feature type="chain" id="PRO_5040107270" evidence="1">
    <location>
        <begin position="18"/>
        <end position="225"/>
    </location>
</feature>
<dbReference type="Proteomes" id="UP001056384">
    <property type="component" value="Chromosome 2"/>
</dbReference>
<organism evidence="2 3">
    <name type="scientific">Septoria linicola</name>
    <dbReference type="NCBI Taxonomy" id="215465"/>
    <lineage>
        <taxon>Eukaryota</taxon>
        <taxon>Fungi</taxon>
        <taxon>Dikarya</taxon>
        <taxon>Ascomycota</taxon>
        <taxon>Pezizomycotina</taxon>
        <taxon>Dothideomycetes</taxon>
        <taxon>Dothideomycetidae</taxon>
        <taxon>Mycosphaerellales</taxon>
        <taxon>Mycosphaerellaceae</taxon>
        <taxon>Septoria</taxon>
    </lineage>
</organism>
<dbReference type="OrthoDB" id="3878372at2759"/>
<proteinExistence type="predicted"/>
<accession>A0A9Q9EGG4</accession>
<dbReference type="AlphaFoldDB" id="A0A9Q9EGG4"/>
<keyword evidence="3" id="KW-1185">Reference proteome</keyword>
<protein>
    <submittedName>
        <fullName evidence="2">Uncharacterized protein</fullName>
    </submittedName>
</protein>
<name>A0A9Q9EGG4_9PEZI</name>
<evidence type="ECO:0000313" key="3">
    <source>
        <dbReference type="Proteomes" id="UP001056384"/>
    </source>
</evidence>
<gene>
    <name evidence="2" type="ORF">Slin15195_G022180</name>
</gene>
<dbReference type="EMBL" id="CP099419">
    <property type="protein sequence ID" value="USW48899.1"/>
    <property type="molecule type" value="Genomic_DNA"/>
</dbReference>
<evidence type="ECO:0000313" key="2">
    <source>
        <dbReference type="EMBL" id="USW48899.1"/>
    </source>
</evidence>
<sequence>MVVLLVILLACLARAQSSDNATEQYSEDTLLSVTFRDPSKESNNGTYCTFDPEGAADNFNIQITSAPNDTICFGPGSLFQNGTNFPYVPTQQNNALTYKITGAQYFNSSADYSQLRFRQGENVTTKQEAMMGDLVFQVYRSEDCSDEVGRSSSWIWSCDNAEPTCDTVPYRMRSFSVRMRTNEEQQDDRPGTCASGSWENAGVALDMRDRWILFVIAAVQLVVLL</sequence>
<feature type="signal peptide" evidence="1">
    <location>
        <begin position="1"/>
        <end position="17"/>
    </location>
</feature>